<reference evidence="11" key="3">
    <citation type="submission" date="2025-09" db="UniProtKB">
        <authorList>
            <consortium name="Ensembl"/>
        </authorList>
    </citation>
    <scope>IDENTIFICATION</scope>
</reference>
<evidence type="ECO:0000313" key="12">
    <source>
        <dbReference type="Proteomes" id="UP000694402"/>
    </source>
</evidence>
<dbReference type="InterPro" id="IPR010548">
    <property type="entry name" value="BNIP3"/>
</dbReference>
<dbReference type="Gene3D" id="6.10.250.1020">
    <property type="match status" value="1"/>
</dbReference>
<evidence type="ECO:0000313" key="11">
    <source>
        <dbReference type="Ensembl" id="ENSOTSP00005136728.1"/>
    </source>
</evidence>
<keyword evidence="7" id="KW-0496">Mitochondrion</keyword>
<dbReference type="Pfam" id="PF06553">
    <property type="entry name" value="BNIP3"/>
    <property type="match status" value="1"/>
</dbReference>
<organism evidence="11 12">
    <name type="scientific">Oncorhynchus tshawytscha</name>
    <name type="common">Chinook salmon</name>
    <name type="synonym">Salmo tshawytscha</name>
    <dbReference type="NCBI Taxonomy" id="74940"/>
    <lineage>
        <taxon>Eukaryota</taxon>
        <taxon>Metazoa</taxon>
        <taxon>Chordata</taxon>
        <taxon>Craniata</taxon>
        <taxon>Vertebrata</taxon>
        <taxon>Euteleostomi</taxon>
        <taxon>Actinopterygii</taxon>
        <taxon>Neopterygii</taxon>
        <taxon>Teleostei</taxon>
        <taxon>Protacanthopterygii</taxon>
        <taxon>Salmoniformes</taxon>
        <taxon>Salmonidae</taxon>
        <taxon>Salmoninae</taxon>
        <taxon>Oncorhynchus</taxon>
    </lineage>
</organism>
<evidence type="ECO:0000256" key="6">
    <source>
        <dbReference type="ARBA" id="ARBA00022989"/>
    </source>
</evidence>
<evidence type="ECO:0000256" key="5">
    <source>
        <dbReference type="ARBA" id="ARBA00022703"/>
    </source>
</evidence>
<gene>
    <name evidence="11" type="primary">LOC112214475</name>
</gene>
<keyword evidence="5" id="KW-0053">Apoptosis</keyword>
<reference evidence="12" key="1">
    <citation type="journal article" date="2018" name="PLoS ONE">
        <title>Chinook salmon (Oncorhynchus tshawytscha) genome and transcriptome.</title>
        <authorList>
            <person name="Christensen K.A."/>
            <person name="Leong J.S."/>
            <person name="Sakhrani D."/>
            <person name="Biagi C.A."/>
            <person name="Minkley D.R."/>
            <person name="Withler R.E."/>
            <person name="Rondeau E.B."/>
            <person name="Koop B.F."/>
            <person name="Devlin R.H."/>
        </authorList>
    </citation>
    <scope>NUCLEOTIDE SEQUENCE [LARGE SCALE GENOMIC DNA]</scope>
</reference>
<dbReference type="GO" id="GO:0051607">
    <property type="term" value="P:defense response to virus"/>
    <property type="evidence" value="ECO:0007669"/>
    <property type="project" value="TreeGrafter"/>
</dbReference>
<evidence type="ECO:0000256" key="3">
    <source>
        <dbReference type="ARBA" id="ARBA00007710"/>
    </source>
</evidence>
<comment type="subcellular location">
    <subcellularLocation>
        <location evidence="1">Membrane</location>
        <topology evidence="1">Single-pass membrane protein</topology>
    </subcellularLocation>
    <subcellularLocation>
        <location evidence="2">Mitochondrion membrane</location>
    </subcellularLocation>
</comment>
<accession>A0AAZ3R740</accession>
<evidence type="ECO:0000256" key="2">
    <source>
        <dbReference type="ARBA" id="ARBA00004325"/>
    </source>
</evidence>
<dbReference type="GeneTree" id="ENSGT00390000013415"/>
<evidence type="ECO:0000256" key="7">
    <source>
        <dbReference type="ARBA" id="ARBA00023128"/>
    </source>
</evidence>
<dbReference type="PANTHER" id="PTHR15186:SF9">
    <property type="entry name" value="BCL-2_ADENOVIRUS E1B 19KD INTERACTION PROTEIN XR"/>
    <property type="match status" value="1"/>
</dbReference>
<evidence type="ECO:0000256" key="10">
    <source>
        <dbReference type="SAM" id="Phobius"/>
    </source>
</evidence>
<evidence type="ECO:0000256" key="4">
    <source>
        <dbReference type="ARBA" id="ARBA00022692"/>
    </source>
</evidence>
<dbReference type="AlphaFoldDB" id="A0AAZ3R740"/>
<dbReference type="GO" id="GO:0042802">
    <property type="term" value="F:identical protein binding"/>
    <property type="evidence" value="ECO:0007669"/>
    <property type="project" value="UniProtKB-ARBA"/>
</dbReference>
<protein>
    <recommendedName>
        <fullName evidence="13">BCL2/adenovirus E1B 19 kDa protein-interacting protein 3-like</fullName>
    </recommendedName>
</protein>
<dbReference type="GO" id="GO:0005783">
    <property type="term" value="C:endoplasmic reticulum"/>
    <property type="evidence" value="ECO:0007669"/>
    <property type="project" value="TreeGrafter"/>
</dbReference>
<dbReference type="Proteomes" id="UP000694402">
    <property type="component" value="Unassembled WGS sequence"/>
</dbReference>
<dbReference type="PANTHER" id="PTHR15186">
    <property type="entry name" value="RE48077P"/>
    <property type="match status" value="1"/>
</dbReference>
<dbReference type="GO" id="GO:0097345">
    <property type="term" value="P:mitochondrial outer membrane permeabilization"/>
    <property type="evidence" value="ECO:0007669"/>
    <property type="project" value="TreeGrafter"/>
</dbReference>
<dbReference type="Ensembl" id="ENSOTST00005188877.1">
    <property type="protein sequence ID" value="ENSOTSP00005136728.1"/>
    <property type="gene ID" value="ENSOTSG00005078278.1"/>
</dbReference>
<keyword evidence="12" id="KW-1185">Reference proteome</keyword>
<dbReference type="GO" id="GO:0005741">
    <property type="term" value="C:mitochondrial outer membrane"/>
    <property type="evidence" value="ECO:0007669"/>
    <property type="project" value="TreeGrafter"/>
</dbReference>
<evidence type="ECO:0000256" key="8">
    <source>
        <dbReference type="ARBA" id="ARBA00023136"/>
    </source>
</evidence>
<evidence type="ECO:0000256" key="1">
    <source>
        <dbReference type="ARBA" id="ARBA00004167"/>
    </source>
</evidence>
<evidence type="ECO:0000256" key="9">
    <source>
        <dbReference type="SAM" id="MobiDB-lite"/>
    </source>
</evidence>
<feature type="region of interest" description="Disordered" evidence="9">
    <location>
        <begin position="133"/>
        <end position="158"/>
    </location>
</feature>
<keyword evidence="6 10" id="KW-1133">Transmembrane helix</keyword>
<dbReference type="GO" id="GO:0005635">
    <property type="term" value="C:nuclear envelope"/>
    <property type="evidence" value="ECO:0007669"/>
    <property type="project" value="TreeGrafter"/>
</dbReference>
<comment type="similarity">
    <text evidence="3">Belongs to the NIP3 family.</text>
</comment>
<reference evidence="11" key="2">
    <citation type="submission" date="2025-08" db="UniProtKB">
        <authorList>
            <consortium name="Ensembl"/>
        </authorList>
    </citation>
    <scope>IDENTIFICATION</scope>
</reference>
<sequence length="256" mass="28424">MSLSPRSADVTSCRASSQWNEIDESLSIHHKLSQQLISKPLHLTQRIKNGKWFKRGTHIISESLSTLQPLTMSGSSTPEDALYGSWVELEELISAVSSRDSLTGQQQDTASWALQGELERILLEAQLECERSKDSPPLVVTPPQTTASPPHSEGSNSTDCVTIQYEEEGERRLISEWVWDWSSRPENLPPKEFVFQHPKQQSGSLSVRKSEVMKRGLFSSDVLMILIPSLLASHLLTLGVGIYIGKRLAASTTSTL</sequence>
<evidence type="ECO:0008006" key="13">
    <source>
        <dbReference type="Google" id="ProtNLM"/>
    </source>
</evidence>
<dbReference type="GO" id="GO:0043065">
    <property type="term" value="P:positive regulation of apoptotic process"/>
    <property type="evidence" value="ECO:0007669"/>
    <property type="project" value="InterPro"/>
</dbReference>
<name>A0AAZ3R740_ONCTS</name>
<keyword evidence="4 10" id="KW-0812">Transmembrane</keyword>
<proteinExistence type="inferred from homology"/>
<feature type="compositionally biased region" description="Polar residues" evidence="9">
    <location>
        <begin position="142"/>
        <end position="158"/>
    </location>
</feature>
<keyword evidence="8 10" id="KW-0472">Membrane</keyword>
<feature type="transmembrane region" description="Helical" evidence="10">
    <location>
        <begin position="222"/>
        <end position="244"/>
    </location>
</feature>